<evidence type="ECO:0000313" key="2">
    <source>
        <dbReference type="EMBL" id="EGX95264.1"/>
    </source>
</evidence>
<gene>
    <name evidence="2" type="ORF">CCM_03536</name>
</gene>
<organism evidence="2 3">
    <name type="scientific">Cordyceps militaris (strain CM01)</name>
    <name type="common">Caterpillar fungus</name>
    <dbReference type="NCBI Taxonomy" id="983644"/>
    <lineage>
        <taxon>Eukaryota</taxon>
        <taxon>Fungi</taxon>
        <taxon>Dikarya</taxon>
        <taxon>Ascomycota</taxon>
        <taxon>Pezizomycotina</taxon>
        <taxon>Sordariomycetes</taxon>
        <taxon>Hypocreomycetidae</taxon>
        <taxon>Hypocreales</taxon>
        <taxon>Cordycipitaceae</taxon>
        <taxon>Cordyceps</taxon>
    </lineage>
</organism>
<protein>
    <submittedName>
        <fullName evidence="2">Uncharacterized protein</fullName>
    </submittedName>
</protein>
<proteinExistence type="predicted"/>
<feature type="signal peptide" evidence="1">
    <location>
        <begin position="1"/>
        <end position="18"/>
    </location>
</feature>
<dbReference type="KEGG" id="cmt:CCM_03536"/>
<dbReference type="VEuPathDB" id="FungiDB:CCM_03536"/>
<dbReference type="InParanoid" id="G3JBA6"/>
<dbReference type="AlphaFoldDB" id="G3JBA6"/>
<dbReference type="OrthoDB" id="4869779at2759"/>
<reference evidence="2 3" key="1">
    <citation type="journal article" date="2011" name="Genome Biol.">
        <title>Genome sequence of the insect pathogenic fungus Cordyceps militaris, a valued traditional Chinese medicine.</title>
        <authorList>
            <person name="Zheng P."/>
            <person name="Xia Y."/>
            <person name="Xiao G."/>
            <person name="Xiong C."/>
            <person name="Hu X."/>
            <person name="Zhang S."/>
            <person name="Zheng H."/>
            <person name="Huang Y."/>
            <person name="Zhou Y."/>
            <person name="Wang S."/>
            <person name="Zhao G.P."/>
            <person name="Liu X."/>
            <person name="St Leger R.J."/>
            <person name="Wang C."/>
        </authorList>
    </citation>
    <scope>NUCLEOTIDE SEQUENCE [LARGE SCALE GENOMIC DNA]</scope>
    <source>
        <strain evidence="2 3">CM01</strain>
    </source>
</reference>
<dbReference type="Proteomes" id="UP000001610">
    <property type="component" value="Unassembled WGS sequence"/>
</dbReference>
<dbReference type="HOGENOM" id="CLU_2236460_0_0_1"/>
<evidence type="ECO:0000256" key="1">
    <source>
        <dbReference type="SAM" id="SignalP"/>
    </source>
</evidence>
<evidence type="ECO:0000313" key="3">
    <source>
        <dbReference type="Proteomes" id="UP000001610"/>
    </source>
</evidence>
<accession>G3JBA6</accession>
<sequence length="105" mass="12055">MFPNAFLAFAALAPAARSFDAHCNLYAPNGEWMVCQTQVPYTPPGGLFVKMNPWNKTAFTYEFWFSHQYKELDKTVNATARMEVGMPEWDVSDCRQMTVVSKEYI</sequence>
<dbReference type="EMBL" id="JH126400">
    <property type="protein sequence ID" value="EGX95264.1"/>
    <property type="molecule type" value="Genomic_DNA"/>
</dbReference>
<keyword evidence="3" id="KW-1185">Reference proteome</keyword>
<keyword evidence="1" id="KW-0732">Signal</keyword>
<dbReference type="RefSeq" id="XP_006668750.1">
    <property type="nucleotide sequence ID" value="XM_006668687.1"/>
</dbReference>
<name>G3JBA6_CORMM</name>
<dbReference type="GeneID" id="18165562"/>
<feature type="chain" id="PRO_5003446319" evidence="1">
    <location>
        <begin position="19"/>
        <end position="105"/>
    </location>
</feature>